<dbReference type="AlphaFoldDB" id="A0A699YRG9"/>
<proteinExistence type="predicted"/>
<reference evidence="2 3" key="1">
    <citation type="submission" date="2020-02" db="EMBL/GenBank/DDBJ databases">
        <title>Draft genome sequence of Haematococcus lacustris strain NIES-144.</title>
        <authorList>
            <person name="Morimoto D."/>
            <person name="Nakagawa S."/>
            <person name="Yoshida T."/>
            <person name="Sawayama S."/>
        </authorList>
    </citation>
    <scope>NUCLEOTIDE SEQUENCE [LARGE SCALE GENOMIC DNA]</scope>
    <source>
        <strain evidence="2 3">NIES-144</strain>
    </source>
</reference>
<name>A0A699YRG9_HAELA</name>
<organism evidence="2 3">
    <name type="scientific">Haematococcus lacustris</name>
    <name type="common">Green alga</name>
    <name type="synonym">Haematococcus pluvialis</name>
    <dbReference type="NCBI Taxonomy" id="44745"/>
    <lineage>
        <taxon>Eukaryota</taxon>
        <taxon>Viridiplantae</taxon>
        <taxon>Chlorophyta</taxon>
        <taxon>core chlorophytes</taxon>
        <taxon>Chlorophyceae</taxon>
        <taxon>CS clade</taxon>
        <taxon>Chlamydomonadales</taxon>
        <taxon>Haematococcaceae</taxon>
        <taxon>Haematococcus</taxon>
    </lineage>
</organism>
<dbReference type="Proteomes" id="UP000485058">
    <property type="component" value="Unassembled WGS sequence"/>
</dbReference>
<gene>
    <name evidence="2" type="ORF">HaLaN_00192</name>
</gene>
<feature type="compositionally biased region" description="Polar residues" evidence="1">
    <location>
        <begin position="1"/>
        <end position="10"/>
    </location>
</feature>
<keyword evidence="3" id="KW-1185">Reference proteome</keyword>
<evidence type="ECO:0000256" key="1">
    <source>
        <dbReference type="SAM" id="MobiDB-lite"/>
    </source>
</evidence>
<feature type="compositionally biased region" description="Basic and acidic residues" evidence="1">
    <location>
        <begin position="99"/>
        <end position="114"/>
    </location>
</feature>
<accession>A0A699YRG9</accession>
<protein>
    <submittedName>
        <fullName evidence="2">Uncharacterized protein</fullName>
    </submittedName>
</protein>
<feature type="non-terminal residue" evidence="2">
    <location>
        <position position="140"/>
    </location>
</feature>
<dbReference type="EMBL" id="BLLF01000006">
    <property type="protein sequence ID" value="GFH05692.1"/>
    <property type="molecule type" value="Genomic_DNA"/>
</dbReference>
<feature type="region of interest" description="Disordered" evidence="1">
    <location>
        <begin position="1"/>
        <end position="114"/>
    </location>
</feature>
<evidence type="ECO:0000313" key="2">
    <source>
        <dbReference type="EMBL" id="GFH05692.1"/>
    </source>
</evidence>
<sequence>MLSLSHTRPSLQEGVDSEGAARSSEGEEAHRRPGSAGKRKKKARRSAASAPKASGAGAELPGSQRGSGGSAGAKTRAEAGRGNAQVMRAAMQQSLADAELSHKKAKEEELREGRLPGVQRRYSESPIFQQLCRVACPHLL</sequence>
<feature type="non-terminal residue" evidence="2">
    <location>
        <position position="1"/>
    </location>
</feature>
<feature type="compositionally biased region" description="Low complexity" evidence="1">
    <location>
        <begin position="46"/>
        <end position="58"/>
    </location>
</feature>
<comment type="caution">
    <text evidence="2">The sequence shown here is derived from an EMBL/GenBank/DDBJ whole genome shotgun (WGS) entry which is preliminary data.</text>
</comment>
<evidence type="ECO:0000313" key="3">
    <source>
        <dbReference type="Proteomes" id="UP000485058"/>
    </source>
</evidence>